<evidence type="ECO:0000313" key="3">
    <source>
        <dbReference type="Proteomes" id="UP000094020"/>
    </source>
</evidence>
<dbReference type="InterPro" id="IPR036390">
    <property type="entry name" value="WH_DNA-bd_sf"/>
</dbReference>
<dbReference type="InterPro" id="IPR021660">
    <property type="entry name" value="DUF3253"/>
</dbReference>
<dbReference type="EMBL" id="CP144521">
    <property type="protein sequence ID" value="WWC68426.1"/>
    <property type="molecule type" value="Genomic_DNA"/>
</dbReference>
<reference evidence="1" key="3">
    <citation type="submission" date="2016-07" db="EMBL/GenBank/DDBJ databases">
        <title>Evolution of pathogenesis and genome organization in the Tremellales.</title>
        <authorList>
            <person name="Cuomo C."/>
            <person name="Litvintseva A."/>
            <person name="Heitman J."/>
            <person name="Chen Y."/>
            <person name="Sun S."/>
            <person name="Springer D."/>
            <person name="Dromer F."/>
            <person name="Young S."/>
            <person name="Zeng Q."/>
            <person name="Chapman S."/>
            <person name="Gujja S."/>
            <person name="Saif S."/>
            <person name="Birren B."/>
        </authorList>
    </citation>
    <scope>NUCLEOTIDE SEQUENCE</scope>
    <source>
        <strain evidence="1">CBS 10737</strain>
    </source>
</reference>
<dbReference type="AlphaFoldDB" id="A0A1B9I560"/>
<dbReference type="GeneID" id="30171069"/>
<dbReference type="OrthoDB" id="2563170at2759"/>
<name>A0A1B9I560_9TREE</name>
<dbReference type="KEGG" id="kpin:30171069"/>
<evidence type="ECO:0000313" key="1">
    <source>
        <dbReference type="EMBL" id="OCF50646.1"/>
    </source>
</evidence>
<dbReference type="EMBL" id="KI894009">
    <property type="protein sequence ID" value="OCF50646.1"/>
    <property type="molecule type" value="Genomic_DNA"/>
</dbReference>
<reference evidence="2" key="2">
    <citation type="submission" date="2013-07" db="EMBL/GenBank/DDBJ databases">
        <authorList>
            <consortium name="The Broad Institute Genome Sequencing Platform"/>
            <person name="Cuomo C."/>
            <person name="Litvintseva A."/>
            <person name="Chen Y."/>
            <person name="Heitman J."/>
            <person name="Sun S."/>
            <person name="Springer D."/>
            <person name="Dromer F."/>
            <person name="Young S.K."/>
            <person name="Zeng Q."/>
            <person name="Gargeya S."/>
            <person name="Fitzgerald M."/>
            <person name="Abouelleil A."/>
            <person name="Alvarado L."/>
            <person name="Berlin A.M."/>
            <person name="Chapman S.B."/>
            <person name="Dewar J."/>
            <person name="Goldberg J."/>
            <person name="Griggs A."/>
            <person name="Gujja S."/>
            <person name="Hansen M."/>
            <person name="Howarth C."/>
            <person name="Imamovic A."/>
            <person name="Larimer J."/>
            <person name="McCowan C."/>
            <person name="Murphy C."/>
            <person name="Pearson M."/>
            <person name="Priest M."/>
            <person name="Roberts A."/>
            <person name="Saif S."/>
            <person name="Shea T."/>
            <person name="Sykes S."/>
            <person name="Wortman J."/>
            <person name="Nusbaum C."/>
            <person name="Birren B."/>
        </authorList>
    </citation>
    <scope>NUCLEOTIDE SEQUENCE</scope>
    <source>
        <strain evidence="2">CBS 10737</strain>
    </source>
</reference>
<keyword evidence="3" id="KW-1185">Reference proteome</keyword>
<dbReference type="SUPFAM" id="SSF46785">
    <property type="entry name" value="Winged helix' DNA-binding domain"/>
    <property type="match status" value="1"/>
</dbReference>
<organism evidence="1">
    <name type="scientific">Kwoniella pini CBS 10737</name>
    <dbReference type="NCBI Taxonomy" id="1296096"/>
    <lineage>
        <taxon>Eukaryota</taxon>
        <taxon>Fungi</taxon>
        <taxon>Dikarya</taxon>
        <taxon>Basidiomycota</taxon>
        <taxon>Agaricomycotina</taxon>
        <taxon>Tremellomycetes</taxon>
        <taxon>Tremellales</taxon>
        <taxon>Cryptococcaceae</taxon>
        <taxon>Kwoniella</taxon>
    </lineage>
</organism>
<sequence>MTNLESSNNQVYLEKLHYLLSRTSEGSTICPSQIPRLLNKEDSINYPNWRELMDSVRSLIWEQVKIGNVQVTQKGEIRKYEERNEIKGPIRVKKGINWTEDLLIHQD</sequence>
<dbReference type="RefSeq" id="XP_019011865.1">
    <property type="nucleotide sequence ID" value="XM_019154462.1"/>
</dbReference>
<reference evidence="1" key="1">
    <citation type="submission" date="2013-07" db="EMBL/GenBank/DDBJ databases">
        <title>The Genome Sequence of Cryptococcus pinus CBS10737.</title>
        <authorList>
            <consortium name="The Broad Institute Genome Sequencing Platform"/>
            <person name="Cuomo C."/>
            <person name="Litvintseva A."/>
            <person name="Chen Y."/>
            <person name="Heitman J."/>
            <person name="Sun S."/>
            <person name="Springer D."/>
            <person name="Dromer F."/>
            <person name="Young S.K."/>
            <person name="Zeng Q."/>
            <person name="Gargeya S."/>
            <person name="Fitzgerald M."/>
            <person name="Abouelleil A."/>
            <person name="Alvarado L."/>
            <person name="Berlin A.M."/>
            <person name="Chapman S.B."/>
            <person name="Dewar J."/>
            <person name="Goldberg J."/>
            <person name="Griggs A."/>
            <person name="Gujja S."/>
            <person name="Hansen M."/>
            <person name="Howarth C."/>
            <person name="Imamovic A."/>
            <person name="Larimer J."/>
            <person name="McCowan C."/>
            <person name="Murphy C."/>
            <person name="Pearson M."/>
            <person name="Priest M."/>
            <person name="Roberts A."/>
            <person name="Saif S."/>
            <person name="Shea T."/>
            <person name="Sykes S."/>
            <person name="Wortman J."/>
            <person name="Nusbaum C."/>
            <person name="Birren B."/>
        </authorList>
    </citation>
    <scope>NUCLEOTIDE SEQUENCE [LARGE SCALE GENOMIC DNA]</scope>
    <source>
        <strain evidence="1">CBS 10737</strain>
    </source>
</reference>
<reference evidence="2" key="4">
    <citation type="submission" date="2024-02" db="EMBL/GenBank/DDBJ databases">
        <title>Comparative genomics of Cryptococcus and Kwoniella reveals pathogenesis evolution and contrasting modes of karyotype evolution via chromosome fusion or intercentromeric recombination.</title>
        <authorList>
            <person name="Coelho M.A."/>
            <person name="David-Palma M."/>
            <person name="Shea T."/>
            <person name="Bowers K."/>
            <person name="McGinley-Smith S."/>
            <person name="Mohammad A.W."/>
            <person name="Gnirke A."/>
            <person name="Yurkov A.M."/>
            <person name="Nowrousian M."/>
            <person name="Sun S."/>
            <person name="Cuomo C.A."/>
            <person name="Heitman J."/>
        </authorList>
    </citation>
    <scope>NUCLEOTIDE SEQUENCE</scope>
    <source>
        <strain evidence="2">CBS 10737</strain>
    </source>
</reference>
<accession>A0A1B9I560</accession>
<proteinExistence type="predicted"/>
<dbReference type="Proteomes" id="UP000094020">
    <property type="component" value="Chromosome 3"/>
</dbReference>
<protein>
    <submittedName>
        <fullName evidence="1">Uncharacterized protein</fullName>
    </submittedName>
</protein>
<dbReference type="InterPro" id="IPR036388">
    <property type="entry name" value="WH-like_DNA-bd_sf"/>
</dbReference>
<gene>
    <name evidence="1" type="ORF">I206_02700</name>
    <name evidence="2" type="ORF">I206_102353</name>
</gene>
<dbReference type="Pfam" id="PF11625">
    <property type="entry name" value="DUF3253"/>
    <property type="match status" value="1"/>
</dbReference>
<evidence type="ECO:0000313" key="2">
    <source>
        <dbReference type="EMBL" id="WWC68426.1"/>
    </source>
</evidence>
<dbReference type="Gene3D" id="1.10.10.10">
    <property type="entry name" value="Winged helix-like DNA-binding domain superfamily/Winged helix DNA-binding domain"/>
    <property type="match status" value="1"/>
</dbReference>